<dbReference type="Proteomes" id="UP000254849">
    <property type="component" value="Unassembled WGS sequence"/>
</dbReference>
<comment type="caution">
    <text evidence="2">The sequence shown here is derived from an EMBL/GenBank/DDBJ whole genome shotgun (WGS) entry which is preliminary data.</text>
</comment>
<evidence type="ECO:0000313" key="3">
    <source>
        <dbReference type="Proteomes" id="UP000254849"/>
    </source>
</evidence>
<proteinExistence type="predicted"/>
<feature type="region of interest" description="Disordered" evidence="1">
    <location>
        <begin position="1"/>
        <end position="42"/>
    </location>
</feature>
<sequence length="42" mass="4408">MEDVSRATVEPCEPGRAQATNADPLGCRAARSDLSDMQEAAS</sequence>
<gene>
    <name evidence="2" type="ORF">NCTC9529_00231</name>
</gene>
<name>A0ABY1VX84_9ENTR</name>
<organism evidence="2 3">
    <name type="scientific">Cronobacter universalis NCTC 9529</name>
    <dbReference type="NCBI Taxonomy" id="1074000"/>
    <lineage>
        <taxon>Bacteria</taxon>
        <taxon>Pseudomonadati</taxon>
        <taxon>Pseudomonadota</taxon>
        <taxon>Gammaproteobacteria</taxon>
        <taxon>Enterobacterales</taxon>
        <taxon>Enterobacteriaceae</taxon>
        <taxon>Cronobacter</taxon>
    </lineage>
</organism>
<dbReference type="EMBL" id="UFYH01000001">
    <property type="protein sequence ID" value="STC97582.1"/>
    <property type="molecule type" value="Genomic_DNA"/>
</dbReference>
<reference evidence="2 3" key="1">
    <citation type="submission" date="2018-06" db="EMBL/GenBank/DDBJ databases">
        <authorList>
            <consortium name="Pathogen Informatics"/>
            <person name="Doyle S."/>
        </authorList>
    </citation>
    <scope>NUCLEOTIDE SEQUENCE [LARGE SCALE GENOMIC DNA]</scope>
    <source>
        <strain evidence="3">NCTC 9529</strain>
    </source>
</reference>
<evidence type="ECO:0000313" key="2">
    <source>
        <dbReference type="EMBL" id="STC97582.1"/>
    </source>
</evidence>
<protein>
    <submittedName>
        <fullName evidence="2">Uncharacterized protein</fullName>
    </submittedName>
</protein>
<keyword evidence="3" id="KW-1185">Reference proteome</keyword>
<accession>A0ABY1VX84</accession>
<evidence type="ECO:0000256" key="1">
    <source>
        <dbReference type="SAM" id="MobiDB-lite"/>
    </source>
</evidence>